<sequence length="759" mass="85156">MKNNYEKNILLLIGISMLTMSLIFFEVLLTRLFSTILMYHFAFLITSIAILGLGVGGMVAYKKEKIRVFIAKYTLVLPLSYLIIILGIYIFPFLNNLIIYGILAMLPFIIGGTIISSVFKEKSSISNRIYFADLTGSALGSLGILFLLNRWGFMYSLLVIVLFGCIGSLLLTVSLWEKKKIIAPLLLLLFIVIILFQGIWIESLEASFLAYYTSPNTVISYLQNTKGVRSIDFIGWNAMARTDVIETLDARERIIITDGGASAPMMKFNGNLEEIEYLKEEIGFIPFSFGKKEKNLIIGSGGGRDVLFALLGEAINIDAVEINPLTIKAVEKHKDFSGDLYNTQDVNLFVEDGRSFVERTEEKYDNIYLSMVMANAVEHSTLALSEGYVFTVEAFEKYMDLLTEDGKLSFVMHSRADVFRGLNTAIQVLLNRGVEKNNILDYFVIINGTSLEDTHSSSDAMLHMPLLMIKKSPFTEIEYDKIQSIVNQQERGAIHINSSTVLSKYLDFSKGKIDYAALVDDATLNLKPVTDENPFFYNFFKGISSTLTVLLLFSGFMLIKIFRTIKEEEIKRSSMYFALLGIAFMLVEIPLIQKMVLFLGNPTIAFSYILFVLLVSGGLGSLLSSHKIWQRYTGTKYLPLLLIGFFLFSQNMAMRTAISIFMDVGMHLKLIIIAMIISPLGFFMGMPFPAGIRKLQEKGKVDEIPLVWGINGAASVLGATLALIASIKWGFYVSETIAGIIYIILFLGEFFRKSKLEII</sequence>
<feature type="transmembrane region" description="Helical" evidence="1">
    <location>
        <begin position="130"/>
        <end position="148"/>
    </location>
</feature>
<evidence type="ECO:0000256" key="1">
    <source>
        <dbReference type="SAM" id="Phobius"/>
    </source>
</evidence>
<proteinExistence type="predicted"/>
<keyword evidence="3" id="KW-0808">Transferase</keyword>
<feature type="transmembrane region" description="Helical" evidence="1">
    <location>
        <begin position="9"/>
        <end position="30"/>
    </location>
</feature>
<name>A0AAC9RMC5_9CLOT</name>
<protein>
    <submittedName>
        <fullName evidence="3">Polyamine aminopropyltransferase</fullName>
        <ecNumber evidence="3">2.5.1.16</ecNumber>
    </submittedName>
</protein>
<dbReference type="SUPFAM" id="SSF53335">
    <property type="entry name" value="S-adenosyl-L-methionine-dependent methyltransferases"/>
    <property type="match status" value="1"/>
</dbReference>
<feature type="transmembrane region" description="Helical" evidence="1">
    <location>
        <begin position="704"/>
        <end position="725"/>
    </location>
</feature>
<feature type="transmembrane region" description="Helical" evidence="1">
    <location>
        <begin position="73"/>
        <end position="91"/>
    </location>
</feature>
<evidence type="ECO:0000313" key="3">
    <source>
        <dbReference type="EMBL" id="ARE88344.1"/>
    </source>
</evidence>
<dbReference type="Proteomes" id="UP000192478">
    <property type="component" value="Chromosome"/>
</dbReference>
<feature type="transmembrane region" description="Helical" evidence="1">
    <location>
        <begin position="637"/>
        <end position="658"/>
    </location>
</feature>
<evidence type="ECO:0000313" key="2">
    <source>
        <dbReference type="EMBL" id="AOY77746.1"/>
    </source>
</evidence>
<reference evidence="3 5" key="2">
    <citation type="submission" date="2017-03" db="EMBL/GenBank/DDBJ databases">
        <title>Complete sequence of Clostridium formicaceticum DSM 92.</title>
        <authorList>
            <person name="Poehlein A."/>
            <person name="Karl M."/>
            <person name="Bengelsdorf F.R."/>
            <person name="Duerre P."/>
            <person name="Daniel R."/>
        </authorList>
    </citation>
    <scope>NUCLEOTIDE SEQUENCE [LARGE SCALE GENOMIC DNA]</scope>
    <source>
        <strain evidence="3 5">DSM 92</strain>
    </source>
</reference>
<keyword evidence="4" id="KW-1185">Reference proteome</keyword>
<feature type="transmembrane region" description="Helical" evidence="1">
    <location>
        <begin position="731"/>
        <end position="751"/>
    </location>
</feature>
<dbReference type="Proteomes" id="UP000177894">
    <property type="component" value="Chromosome"/>
</dbReference>
<reference evidence="2 4" key="1">
    <citation type="submission" date="2016-10" db="EMBL/GenBank/DDBJ databases">
        <title>Complete Genome Sequence of Acetogen Clostridium formicoaceticum ATCC 27076.</title>
        <authorList>
            <person name="Bao T."/>
            <person name="Cheng C."/>
            <person name="Zhao J."/>
            <person name="Yang S.-T."/>
            <person name="Wang J."/>
            <person name="Wang M."/>
        </authorList>
    </citation>
    <scope>NUCLEOTIDE SEQUENCE [LARGE SCALE GENOMIC DNA]</scope>
    <source>
        <strain evidence="2 4">ATCC 27076</strain>
    </source>
</reference>
<keyword evidence="1" id="KW-0812">Transmembrane</keyword>
<dbReference type="Pfam" id="PF01564">
    <property type="entry name" value="Spermine_synth"/>
    <property type="match status" value="1"/>
</dbReference>
<dbReference type="EMBL" id="CP020559">
    <property type="protein sequence ID" value="ARE88344.1"/>
    <property type="molecule type" value="Genomic_DNA"/>
</dbReference>
<feature type="transmembrane region" description="Helical" evidence="1">
    <location>
        <begin position="670"/>
        <end position="692"/>
    </location>
</feature>
<dbReference type="GO" id="GO:0004766">
    <property type="term" value="F:spermidine synthase activity"/>
    <property type="evidence" value="ECO:0007669"/>
    <property type="project" value="UniProtKB-EC"/>
</dbReference>
<dbReference type="InterPro" id="IPR029063">
    <property type="entry name" value="SAM-dependent_MTases_sf"/>
</dbReference>
<feature type="transmembrane region" description="Helical" evidence="1">
    <location>
        <begin position="154"/>
        <end position="175"/>
    </location>
</feature>
<organism evidence="3 5">
    <name type="scientific">Clostridium formicaceticum</name>
    <dbReference type="NCBI Taxonomy" id="1497"/>
    <lineage>
        <taxon>Bacteria</taxon>
        <taxon>Bacillati</taxon>
        <taxon>Bacillota</taxon>
        <taxon>Clostridia</taxon>
        <taxon>Eubacteriales</taxon>
        <taxon>Clostridiaceae</taxon>
        <taxon>Clostridium</taxon>
    </lineage>
</organism>
<dbReference type="RefSeq" id="WP_070971810.1">
    <property type="nucleotide sequence ID" value="NZ_CP017603.1"/>
</dbReference>
<dbReference type="EMBL" id="CP017603">
    <property type="protein sequence ID" value="AOY77746.1"/>
    <property type="molecule type" value="Genomic_DNA"/>
</dbReference>
<feature type="transmembrane region" description="Helical" evidence="1">
    <location>
        <begin position="535"/>
        <end position="562"/>
    </location>
</feature>
<feature type="transmembrane region" description="Helical" evidence="1">
    <location>
        <begin position="182"/>
        <end position="201"/>
    </location>
</feature>
<feature type="transmembrane region" description="Helical" evidence="1">
    <location>
        <begin position="604"/>
        <end position="625"/>
    </location>
</feature>
<keyword evidence="1" id="KW-1133">Transmembrane helix</keyword>
<evidence type="ECO:0000313" key="4">
    <source>
        <dbReference type="Proteomes" id="UP000177894"/>
    </source>
</evidence>
<keyword evidence="1" id="KW-0472">Membrane</keyword>
<gene>
    <name evidence="3" type="primary">speE_2</name>
    <name evidence="2" type="ORF">BJL90_18915</name>
    <name evidence="3" type="ORF">CLFO_27450</name>
</gene>
<dbReference type="EC" id="2.5.1.16" evidence="3"/>
<dbReference type="CDD" id="cd02440">
    <property type="entry name" value="AdoMet_MTases"/>
    <property type="match status" value="1"/>
</dbReference>
<feature type="transmembrane region" description="Helical" evidence="1">
    <location>
        <begin position="36"/>
        <end position="61"/>
    </location>
</feature>
<dbReference type="AlphaFoldDB" id="A0AAC9RMC5"/>
<accession>A0AAC9RMC5</accession>
<dbReference type="KEGG" id="cfm:BJL90_18915"/>
<feature type="transmembrane region" description="Helical" evidence="1">
    <location>
        <begin position="97"/>
        <end position="118"/>
    </location>
</feature>
<dbReference type="Gene3D" id="3.40.50.150">
    <property type="entry name" value="Vaccinia Virus protein VP39"/>
    <property type="match status" value="1"/>
</dbReference>
<evidence type="ECO:0000313" key="5">
    <source>
        <dbReference type="Proteomes" id="UP000192478"/>
    </source>
</evidence>
<feature type="transmembrane region" description="Helical" evidence="1">
    <location>
        <begin position="574"/>
        <end position="592"/>
    </location>
</feature>